<dbReference type="SUPFAM" id="SSF55874">
    <property type="entry name" value="ATPase domain of HSP90 chaperone/DNA topoisomerase II/histidine kinase"/>
    <property type="match status" value="1"/>
</dbReference>
<dbReference type="PROSITE" id="PS00058">
    <property type="entry name" value="DNA_MISMATCH_REPAIR_1"/>
    <property type="match status" value="1"/>
</dbReference>
<dbReference type="GO" id="GO:0006298">
    <property type="term" value="P:mismatch repair"/>
    <property type="evidence" value="ECO:0007669"/>
    <property type="project" value="UniProtKB-UniRule"/>
</dbReference>
<dbReference type="SUPFAM" id="SSF54211">
    <property type="entry name" value="Ribosomal protein S5 domain 2-like"/>
    <property type="match status" value="1"/>
</dbReference>
<dbReference type="SUPFAM" id="SSF118116">
    <property type="entry name" value="DNA mismatch repair protein MutL"/>
    <property type="match status" value="1"/>
</dbReference>
<dbReference type="GO" id="GO:0030983">
    <property type="term" value="F:mismatched DNA binding"/>
    <property type="evidence" value="ECO:0007669"/>
    <property type="project" value="InterPro"/>
</dbReference>
<dbReference type="Proteomes" id="UP000027661">
    <property type="component" value="Unassembled WGS sequence"/>
</dbReference>
<name>A0A069S2Q1_PHOVU</name>
<evidence type="ECO:0000256" key="6">
    <source>
        <dbReference type="SAM" id="MobiDB-lite"/>
    </source>
</evidence>
<evidence type="ECO:0000259" key="7">
    <source>
        <dbReference type="SMART" id="SM00853"/>
    </source>
</evidence>
<evidence type="ECO:0000256" key="3">
    <source>
        <dbReference type="ARBA" id="ARBA00022763"/>
    </source>
</evidence>
<dbReference type="PANTHER" id="PTHR10073">
    <property type="entry name" value="DNA MISMATCH REPAIR PROTEIN MLH, PMS, MUTL"/>
    <property type="match status" value="1"/>
</dbReference>
<dbReference type="PATRIC" id="fig|1339352.3.peg.4246"/>
<dbReference type="CDD" id="cd16926">
    <property type="entry name" value="HATPase_MutL-MLH-PMS-like"/>
    <property type="match status" value="1"/>
</dbReference>
<dbReference type="SMR" id="A0A069S2Q1"/>
<feature type="compositionally biased region" description="Basic and acidic residues" evidence="6">
    <location>
        <begin position="399"/>
        <end position="414"/>
    </location>
</feature>
<dbReference type="Gene3D" id="3.30.230.10">
    <property type="match status" value="1"/>
</dbReference>
<dbReference type="GO" id="GO:0032300">
    <property type="term" value="C:mismatch repair complex"/>
    <property type="evidence" value="ECO:0007669"/>
    <property type="project" value="InterPro"/>
</dbReference>
<dbReference type="RefSeq" id="WP_005840196.1">
    <property type="nucleotide sequence ID" value="NZ_JNHM01000174.1"/>
</dbReference>
<dbReference type="InterPro" id="IPR042120">
    <property type="entry name" value="MutL_C_dimsub"/>
</dbReference>
<dbReference type="InterPro" id="IPR037198">
    <property type="entry name" value="MutL_C_sf"/>
</dbReference>
<proteinExistence type="inferred from homology"/>
<evidence type="ECO:0000259" key="8">
    <source>
        <dbReference type="SMART" id="SM01340"/>
    </source>
</evidence>
<dbReference type="PANTHER" id="PTHR10073:SF12">
    <property type="entry name" value="DNA MISMATCH REPAIR PROTEIN MLH1"/>
    <property type="match status" value="1"/>
</dbReference>
<accession>A0A069S2Q1</accession>
<dbReference type="GO" id="GO:0005524">
    <property type="term" value="F:ATP binding"/>
    <property type="evidence" value="ECO:0007669"/>
    <property type="project" value="InterPro"/>
</dbReference>
<feature type="domain" description="MutL C-terminal dimerisation" evidence="7">
    <location>
        <begin position="439"/>
        <end position="581"/>
    </location>
</feature>
<dbReference type="InterPro" id="IPR013507">
    <property type="entry name" value="DNA_mismatch_S5_2-like"/>
</dbReference>
<dbReference type="NCBIfam" id="TIGR00585">
    <property type="entry name" value="mutl"/>
    <property type="match status" value="1"/>
</dbReference>
<dbReference type="InterPro" id="IPR042121">
    <property type="entry name" value="MutL_C_regsub"/>
</dbReference>
<dbReference type="FunFam" id="3.30.565.10:FF:000003">
    <property type="entry name" value="DNA mismatch repair endonuclease MutL"/>
    <property type="match status" value="1"/>
</dbReference>
<dbReference type="InterPro" id="IPR014790">
    <property type="entry name" value="MutL_C"/>
</dbReference>
<dbReference type="InterPro" id="IPR036890">
    <property type="entry name" value="HATPase_C_sf"/>
</dbReference>
<dbReference type="GeneID" id="5301391"/>
<dbReference type="Pfam" id="PF01119">
    <property type="entry name" value="DNA_mis_repair"/>
    <property type="match status" value="1"/>
</dbReference>
<dbReference type="GO" id="GO:0140664">
    <property type="term" value="F:ATP-dependent DNA damage sensor activity"/>
    <property type="evidence" value="ECO:0007669"/>
    <property type="project" value="InterPro"/>
</dbReference>
<dbReference type="InterPro" id="IPR020568">
    <property type="entry name" value="Ribosomal_Su5_D2-typ_SF"/>
</dbReference>
<dbReference type="Gene3D" id="3.30.1540.20">
    <property type="entry name" value="MutL, C-terminal domain, dimerisation subdomain"/>
    <property type="match status" value="1"/>
</dbReference>
<feature type="domain" description="DNA mismatch repair protein S5" evidence="8">
    <location>
        <begin position="209"/>
        <end position="327"/>
    </location>
</feature>
<dbReference type="CDD" id="cd00782">
    <property type="entry name" value="MutL_Trans"/>
    <property type="match status" value="1"/>
</dbReference>
<dbReference type="SMART" id="SM00853">
    <property type="entry name" value="MutL_C"/>
    <property type="match status" value="1"/>
</dbReference>
<dbReference type="InterPro" id="IPR014721">
    <property type="entry name" value="Ribsml_uS5_D2-typ_fold_subgr"/>
</dbReference>
<reference evidence="9 10" key="1">
    <citation type="submission" date="2014-04" db="EMBL/GenBank/DDBJ databases">
        <authorList>
            <person name="Sears C."/>
            <person name="Carroll K."/>
            <person name="Sack B.R."/>
            <person name="Qadri F."/>
            <person name="Myers L.L."/>
            <person name="Chung G.-T."/>
            <person name="Escheverria P."/>
            <person name="Fraser C.M."/>
            <person name="Sadzewicz L."/>
            <person name="Shefchek K.A."/>
            <person name="Tallon L."/>
            <person name="Das S.P."/>
            <person name="Daugherty S."/>
            <person name="Mongodin E.F."/>
        </authorList>
    </citation>
    <scope>NUCLEOTIDE SEQUENCE [LARGE SCALE GENOMIC DNA]</scope>
    <source>
        <strain evidence="9 10">3975 RP4</strain>
    </source>
</reference>
<dbReference type="InterPro" id="IPR014762">
    <property type="entry name" value="DNA_mismatch_repair_CS"/>
</dbReference>
<dbReference type="InterPro" id="IPR038973">
    <property type="entry name" value="MutL/Mlh/Pms-like"/>
</dbReference>
<dbReference type="Gene3D" id="3.30.1370.100">
    <property type="entry name" value="MutL, C-terminal domain, regulatory subdomain"/>
    <property type="match status" value="1"/>
</dbReference>
<evidence type="ECO:0000256" key="2">
    <source>
        <dbReference type="ARBA" id="ARBA00021975"/>
    </source>
</evidence>
<dbReference type="Pfam" id="PF13589">
    <property type="entry name" value="HATPase_c_3"/>
    <property type="match status" value="1"/>
</dbReference>
<protein>
    <recommendedName>
        <fullName evidence="2 5">DNA mismatch repair protein MutL</fullName>
    </recommendedName>
</protein>
<evidence type="ECO:0000256" key="5">
    <source>
        <dbReference type="HAMAP-Rule" id="MF_00149"/>
    </source>
</evidence>
<organism evidence="9 10">
    <name type="scientific">Phocaeicola vulgatus str. 3975 RP4</name>
    <dbReference type="NCBI Taxonomy" id="1339352"/>
    <lineage>
        <taxon>Bacteria</taxon>
        <taxon>Pseudomonadati</taxon>
        <taxon>Bacteroidota</taxon>
        <taxon>Bacteroidia</taxon>
        <taxon>Bacteroidales</taxon>
        <taxon>Bacteroidaceae</taxon>
        <taxon>Phocaeicola</taxon>
    </lineage>
</organism>
<comment type="function">
    <text evidence="5">This protein is involved in the repair of mismatches in DNA. It is required for dam-dependent methyl-directed DNA mismatch repair. May act as a 'molecular matchmaker', a protein that promotes the formation of a stable complex between two or more DNA-binding proteins in an ATP-dependent manner without itself being part of a final effector complex.</text>
</comment>
<feature type="region of interest" description="Disordered" evidence="6">
    <location>
        <begin position="399"/>
        <end position="422"/>
    </location>
</feature>
<evidence type="ECO:0000313" key="10">
    <source>
        <dbReference type="Proteomes" id="UP000027661"/>
    </source>
</evidence>
<evidence type="ECO:0000256" key="4">
    <source>
        <dbReference type="ARBA" id="ARBA00023204"/>
    </source>
</evidence>
<evidence type="ECO:0000256" key="1">
    <source>
        <dbReference type="ARBA" id="ARBA00006082"/>
    </source>
</evidence>
<gene>
    <name evidence="5 9" type="primary">mutL</name>
    <name evidence="9" type="ORF">M099_4535</name>
</gene>
<evidence type="ECO:0000313" key="9">
    <source>
        <dbReference type="EMBL" id="KDS43735.1"/>
    </source>
</evidence>
<comment type="similarity">
    <text evidence="1 5">Belongs to the DNA mismatch repair MutL/HexB family.</text>
</comment>
<sequence>MSDIIRLLPDSVANQIAAGEVIQRPASVIKELVENAIDAGAQHVDVLVVDAGKTSIQVIDDGKGMSETDARLSFERHATSKIREAADLFALHTMGFRGEALASIAAVAQVELRTRMEGEELGTMLTISGSKVEGQEAVSCPKGSSFSVKNLFFNVPARRKFLKSNQTELSNILTEFERIVLVNPEVSFTLHHNGAELFNLPALQLRQRIMGVFGKKINQELLSLDVDTTMVRVSGFVGKPETARKKGARQYFFVNGRYMRHPYFHKAIMDAYEQLVPVGEQVSYFIYFEVDPANIDVNIHPTKTEIKFENEQAIWQILAAAVKETLGKFNAVPSIDFDTEGMPDIPAFDASPYTGIQPPKTTYNPDYNPFNVSAAPPSSYSKPSKDWEQLYAGLERHASSQNFHPDENDYRAEEASPAEENPGLYDHVEDSSVSEKSGQHYQFKGRFILTSVKSGLMIIDQQRAHIRILYDKYIDQISRRQGVSQGMLFPDIVQFPLSEVAILQEIMEDLSFLGFELTDLGGGSYAINGVPAGIEGLNPIDLIQNMVHTAMEKGGKVKEEVQSILALTLAKAAAIVPGQVLTNEEMTGLVDGLFAVATPNYTPDGKTVLSVINEDDLEKLFK</sequence>
<dbReference type="HAMAP" id="MF_00149">
    <property type="entry name" value="DNA_mis_repair"/>
    <property type="match status" value="1"/>
</dbReference>
<keyword evidence="4 5" id="KW-0234">DNA repair</keyword>
<dbReference type="Gene3D" id="3.30.565.10">
    <property type="entry name" value="Histidine kinase-like ATPase, C-terminal domain"/>
    <property type="match status" value="1"/>
</dbReference>
<comment type="caution">
    <text evidence="9">The sequence shown here is derived from an EMBL/GenBank/DDBJ whole genome shotgun (WGS) entry which is preliminary data.</text>
</comment>
<dbReference type="InterPro" id="IPR002099">
    <property type="entry name" value="MutL/Mlh/PMS"/>
</dbReference>
<keyword evidence="3 5" id="KW-0227">DNA damage</keyword>
<dbReference type="EMBL" id="JNHM01000174">
    <property type="protein sequence ID" value="KDS43735.1"/>
    <property type="molecule type" value="Genomic_DNA"/>
</dbReference>
<dbReference type="InterPro" id="IPR020667">
    <property type="entry name" value="DNA_mismatch_repair_MutL"/>
</dbReference>
<dbReference type="Pfam" id="PF08676">
    <property type="entry name" value="MutL_C"/>
    <property type="match status" value="1"/>
</dbReference>
<dbReference type="SMART" id="SM01340">
    <property type="entry name" value="DNA_mis_repair"/>
    <property type="match status" value="1"/>
</dbReference>
<dbReference type="GO" id="GO:0016887">
    <property type="term" value="F:ATP hydrolysis activity"/>
    <property type="evidence" value="ECO:0007669"/>
    <property type="project" value="InterPro"/>
</dbReference>
<dbReference type="AlphaFoldDB" id="A0A069S2Q1"/>